<proteinExistence type="predicted"/>
<feature type="domain" description="N-acetyltransferase" evidence="1">
    <location>
        <begin position="54"/>
        <end position="202"/>
    </location>
</feature>
<accession>A0ABU0JAJ2</accession>
<dbReference type="Proteomes" id="UP001242480">
    <property type="component" value="Unassembled WGS sequence"/>
</dbReference>
<dbReference type="RefSeq" id="WP_307276149.1">
    <property type="nucleotide sequence ID" value="NZ_JAUSVX010000008.1"/>
</dbReference>
<gene>
    <name evidence="2" type="ORF">QO011_004313</name>
</gene>
<name>A0ABU0JAJ2_9HYPH</name>
<dbReference type="Gene3D" id="3.40.630.30">
    <property type="match status" value="1"/>
</dbReference>
<protein>
    <submittedName>
        <fullName evidence="2">GNAT superfamily N-acetyltransferase</fullName>
    </submittedName>
</protein>
<dbReference type="PROSITE" id="PS51186">
    <property type="entry name" value="GNAT"/>
    <property type="match status" value="1"/>
</dbReference>
<reference evidence="2 3" key="1">
    <citation type="submission" date="2023-07" db="EMBL/GenBank/DDBJ databases">
        <title>Genomic Encyclopedia of Type Strains, Phase IV (KMG-IV): sequencing the most valuable type-strain genomes for metagenomic binning, comparative biology and taxonomic classification.</title>
        <authorList>
            <person name="Goeker M."/>
        </authorList>
    </citation>
    <scope>NUCLEOTIDE SEQUENCE [LARGE SCALE GENOMIC DNA]</scope>
    <source>
        <strain evidence="2 3">DSM 19619</strain>
    </source>
</reference>
<dbReference type="EMBL" id="JAUSVX010000008">
    <property type="protein sequence ID" value="MDQ0471290.1"/>
    <property type="molecule type" value="Genomic_DNA"/>
</dbReference>
<dbReference type="InterPro" id="IPR000182">
    <property type="entry name" value="GNAT_dom"/>
</dbReference>
<comment type="caution">
    <text evidence="2">The sequence shown here is derived from an EMBL/GenBank/DDBJ whole genome shotgun (WGS) entry which is preliminary data.</text>
</comment>
<dbReference type="InterPro" id="IPR016181">
    <property type="entry name" value="Acyl_CoA_acyltransferase"/>
</dbReference>
<dbReference type="SUPFAM" id="SSF55729">
    <property type="entry name" value="Acyl-CoA N-acyltransferases (Nat)"/>
    <property type="match status" value="1"/>
</dbReference>
<organism evidence="2 3">
    <name type="scientific">Labrys wisconsinensis</name>
    <dbReference type="NCBI Taxonomy" id="425677"/>
    <lineage>
        <taxon>Bacteria</taxon>
        <taxon>Pseudomonadati</taxon>
        <taxon>Pseudomonadota</taxon>
        <taxon>Alphaproteobacteria</taxon>
        <taxon>Hyphomicrobiales</taxon>
        <taxon>Xanthobacteraceae</taxon>
        <taxon>Labrys</taxon>
    </lineage>
</organism>
<evidence type="ECO:0000313" key="2">
    <source>
        <dbReference type="EMBL" id="MDQ0471290.1"/>
    </source>
</evidence>
<keyword evidence="3" id="KW-1185">Reference proteome</keyword>
<evidence type="ECO:0000313" key="3">
    <source>
        <dbReference type="Proteomes" id="UP001242480"/>
    </source>
</evidence>
<sequence length="202" mass="21732">MLALRQVRPEDLQALYAISLATGHEGGDASHLHGDGRLIGHIYSAPYASLDPALVLVAVDAAGACGFAAGALDTAAWEDRLEREWWPALRRRYADPGLVPMPSWTADQRRAFMIHHPARTPPAVADGYPAHLHLNLLPRAQGRGLGPRLLAGWLDLAAPRGTAALHVAVNRANARAVGFWERQGFAVLEGPPAGRTLWMGRG</sequence>
<evidence type="ECO:0000259" key="1">
    <source>
        <dbReference type="PROSITE" id="PS51186"/>
    </source>
</evidence>
<dbReference type="Pfam" id="PF00583">
    <property type="entry name" value="Acetyltransf_1"/>
    <property type="match status" value="1"/>
</dbReference>